<keyword evidence="2" id="KW-0732">Signal</keyword>
<dbReference type="AlphaFoldDB" id="A0A2M3YWY0"/>
<protein>
    <submittedName>
        <fullName evidence="3">Putative secreted protein</fullName>
    </submittedName>
</protein>
<name>A0A2M3YWY0_9DIPT</name>
<evidence type="ECO:0000256" key="2">
    <source>
        <dbReference type="SAM" id="SignalP"/>
    </source>
</evidence>
<feature type="compositionally biased region" description="Low complexity" evidence="1">
    <location>
        <begin position="56"/>
        <end position="74"/>
    </location>
</feature>
<feature type="signal peptide" evidence="2">
    <location>
        <begin position="1"/>
        <end position="17"/>
    </location>
</feature>
<evidence type="ECO:0000256" key="1">
    <source>
        <dbReference type="SAM" id="MobiDB-lite"/>
    </source>
</evidence>
<organism evidence="3">
    <name type="scientific">Anopheles nuneztovari</name>
    <dbReference type="NCBI Taxonomy" id="30067"/>
    <lineage>
        <taxon>Eukaryota</taxon>
        <taxon>Metazoa</taxon>
        <taxon>Ecdysozoa</taxon>
        <taxon>Arthropoda</taxon>
        <taxon>Hexapoda</taxon>
        <taxon>Insecta</taxon>
        <taxon>Pterygota</taxon>
        <taxon>Neoptera</taxon>
        <taxon>Endopterygota</taxon>
        <taxon>Diptera</taxon>
        <taxon>Nematocera</taxon>
        <taxon>Culicoidea</taxon>
        <taxon>Culicidae</taxon>
        <taxon>Anophelinae</taxon>
        <taxon>Anopheles</taxon>
    </lineage>
</organism>
<dbReference type="EMBL" id="GGFF01000281">
    <property type="protein sequence ID" value="MBW20748.1"/>
    <property type="molecule type" value="Transcribed_RNA"/>
</dbReference>
<evidence type="ECO:0000313" key="3">
    <source>
        <dbReference type="EMBL" id="MBW20748.1"/>
    </source>
</evidence>
<sequence length="74" mass="8532">MLLLWLLLLRLSRHVVCVLWNEHSTRRKRCNRIASCILKVGCRRRRGCTDRRQLSTTTEQTSGTFTATTTTGPT</sequence>
<feature type="region of interest" description="Disordered" evidence="1">
    <location>
        <begin position="53"/>
        <end position="74"/>
    </location>
</feature>
<accession>A0A2M3YWY0</accession>
<proteinExistence type="predicted"/>
<feature type="chain" id="PRO_5014817957" evidence="2">
    <location>
        <begin position="18"/>
        <end position="74"/>
    </location>
</feature>
<reference evidence="3" key="1">
    <citation type="submission" date="2018-01" db="EMBL/GenBank/DDBJ databases">
        <title>An insight into the sialome of Amazonian anophelines.</title>
        <authorList>
            <person name="Ribeiro J.M."/>
            <person name="Scarpassa V."/>
            <person name="Calvo E."/>
        </authorList>
    </citation>
    <scope>NUCLEOTIDE SEQUENCE</scope>
    <source>
        <tissue evidence="3">Salivary glands</tissue>
    </source>
</reference>